<evidence type="ECO:0000313" key="1">
    <source>
        <dbReference type="EMBL" id="KAJ8628871.1"/>
    </source>
</evidence>
<comment type="caution">
    <text evidence="1">The sequence shown here is derived from an EMBL/GenBank/DDBJ whole genome shotgun (WGS) entry which is preliminary data.</text>
</comment>
<evidence type="ECO:0000313" key="2">
    <source>
        <dbReference type="Proteomes" id="UP001234297"/>
    </source>
</evidence>
<organism evidence="1 2">
    <name type="scientific">Persea americana</name>
    <name type="common">Avocado</name>
    <dbReference type="NCBI Taxonomy" id="3435"/>
    <lineage>
        <taxon>Eukaryota</taxon>
        <taxon>Viridiplantae</taxon>
        <taxon>Streptophyta</taxon>
        <taxon>Embryophyta</taxon>
        <taxon>Tracheophyta</taxon>
        <taxon>Spermatophyta</taxon>
        <taxon>Magnoliopsida</taxon>
        <taxon>Magnoliidae</taxon>
        <taxon>Laurales</taxon>
        <taxon>Lauraceae</taxon>
        <taxon>Persea</taxon>
    </lineage>
</organism>
<protein>
    <submittedName>
        <fullName evidence="1">Uncharacterized protein</fullName>
    </submittedName>
</protein>
<name>A0ACC2L5T9_PERAE</name>
<keyword evidence="2" id="KW-1185">Reference proteome</keyword>
<dbReference type="EMBL" id="CM056815">
    <property type="protein sequence ID" value="KAJ8628871.1"/>
    <property type="molecule type" value="Genomic_DNA"/>
</dbReference>
<reference evidence="1 2" key="1">
    <citation type="journal article" date="2022" name="Hortic Res">
        <title>A haplotype resolved chromosomal level avocado genome allows analysis of novel avocado genes.</title>
        <authorList>
            <person name="Nath O."/>
            <person name="Fletcher S.J."/>
            <person name="Hayward A."/>
            <person name="Shaw L.M."/>
            <person name="Masouleh A.K."/>
            <person name="Furtado A."/>
            <person name="Henry R.J."/>
            <person name="Mitter N."/>
        </authorList>
    </citation>
    <scope>NUCLEOTIDE SEQUENCE [LARGE SCALE GENOMIC DNA]</scope>
    <source>
        <strain evidence="2">cv. Hass</strain>
    </source>
</reference>
<gene>
    <name evidence="1" type="ORF">MRB53_022194</name>
</gene>
<accession>A0ACC2L5T9</accession>
<sequence>MKRQHALLVLADSLYYLKFKNFCKPGMERRNCYSDEHYPPTLFHMIDPSGIANWSVTYVDWSERKWHPKSYRAQDVTFELLRNITSIDVSVHVTSGDKEMVLHRPCLWNGVKRPCYLFARKFNQETLENMMQYISNFTI</sequence>
<dbReference type="Proteomes" id="UP001234297">
    <property type="component" value="Chromosome 7"/>
</dbReference>
<proteinExistence type="predicted"/>